<organism evidence="2 3">
    <name type="scientific">Blastococcus brunescens</name>
    <dbReference type="NCBI Taxonomy" id="1564165"/>
    <lineage>
        <taxon>Bacteria</taxon>
        <taxon>Bacillati</taxon>
        <taxon>Actinomycetota</taxon>
        <taxon>Actinomycetes</taxon>
        <taxon>Geodermatophilales</taxon>
        <taxon>Geodermatophilaceae</taxon>
        <taxon>Blastococcus</taxon>
    </lineage>
</organism>
<keyword evidence="1" id="KW-0812">Transmembrane</keyword>
<protein>
    <submittedName>
        <fullName evidence="2">Uncharacterized protein</fullName>
    </submittedName>
</protein>
<feature type="transmembrane region" description="Helical" evidence="1">
    <location>
        <begin position="36"/>
        <end position="60"/>
    </location>
</feature>
<sequence>MPTSRTASPGPLVVAALAGVAHLVVGYFYVVGGLVIPGYVLIPLWLFWAGLALVLIRLAFQRSWWTASIPVLAAAVLALTLVVGGNLLGWQA</sequence>
<dbReference type="Proteomes" id="UP001324287">
    <property type="component" value="Chromosome"/>
</dbReference>
<evidence type="ECO:0000256" key="1">
    <source>
        <dbReference type="SAM" id="Phobius"/>
    </source>
</evidence>
<dbReference type="EMBL" id="CP141261">
    <property type="protein sequence ID" value="WRL61875.1"/>
    <property type="molecule type" value="Genomic_DNA"/>
</dbReference>
<dbReference type="RefSeq" id="WP_324273235.1">
    <property type="nucleotide sequence ID" value="NZ_CP141261.1"/>
</dbReference>
<accession>A0ABZ1ATH4</accession>
<proteinExistence type="predicted"/>
<reference evidence="2 3" key="1">
    <citation type="submission" date="2023-12" db="EMBL/GenBank/DDBJ databases">
        <title>Blastococcus brunescens sp. nov., an actonobacterium isolated from sandstone collected in sahara desert.</title>
        <authorList>
            <person name="Gtari M."/>
            <person name="Ghodhbane F."/>
        </authorList>
    </citation>
    <scope>NUCLEOTIDE SEQUENCE [LARGE SCALE GENOMIC DNA]</scope>
    <source>
        <strain evidence="2 3">BMG 8361</strain>
    </source>
</reference>
<keyword evidence="1" id="KW-0472">Membrane</keyword>
<evidence type="ECO:0000313" key="3">
    <source>
        <dbReference type="Proteomes" id="UP001324287"/>
    </source>
</evidence>
<gene>
    <name evidence="2" type="ORF">U6N30_17355</name>
</gene>
<feature type="transmembrane region" description="Helical" evidence="1">
    <location>
        <begin position="12"/>
        <end position="30"/>
    </location>
</feature>
<evidence type="ECO:0000313" key="2">
    <source>
        <dbReference type="EMBL" id="WRL61875.1"/>
    </source>
</evidence>
<name>A0ABZ1ATH4_9ACTN</name>
<feature type="transmembrane region" description="Helical" evidence="1">
    <location>
        <begin position="67"/>
        <end position="90"/>
    </location>
</feature>
<keyword evidence="3" id="KW-1185">Reference proteome</keyword>
<keyword evidence="1" id="KW-1133">Transmembrane helix</keyword>